<keyword evidence="3" id="KW-1185">Reference proteome</keyword>
<dbReference type="RefSeq" id="XP_013959311.1">
    <property type="nucleotide sequence ID" value="XM_014103836.1"/>
</dbReference>
<feature type="domain" description="F-box" evidence="1">
    <location>
        <begin position="16"/>
        <end position="55"/>
    </location>
</feature>
<dbReference type="PROSITE" id="PS50181">
    <property type="entry name" value="FBOX"/>
    <property type="match status" value="1"/>
</dbReference>
<dbReference type="InterPro" id="IPR036047">
    <property type="entry name" value="F-box-like_dom_sf"/>
</dbReference>
<reference evidence="2 3" key="1">
    <citation type="journal article" date="2011" name="Genome Biol.">
        <title>Comparative genome sequence analysis underscores mycoparasitism as the ancestral life style of Trichoderma.</title>
        <authorList>
            <person name="Kubicek C.P."/>
            <person name="Herrera-Estrella A."/>
            <person name="Seidl-Seiboth V."/>
            <person name="Martinez D.A."/>
            <person name="Druzhinina I.S."/>
            <person name="Thon M."/>
            <person name="Zeilinger S."/>
            <person name="Casas-Flores S."/>
            <person name="Horwitz B.A."/>
            <person name="Mukherjee P.K."/>
            <person name="Mukherjee M."/>
            <person name="Kredics L."/>
            <person name="Alcaraz L.D."/>
            <person name="Aerts A."/>
            <person name="Antal Z."/>
            <person name="Atanasova L."/>
            <person name="Cervantes-Badillo M.G."/>
            <person name="Challacombe J."/>
            <person name="Chertkov O."/>
            <person name="McCluskey K."/>
            <person name="Coulpier F."/>
            <person name="Deshpande N."/>
            <person name="von Doehren H."/>
            <person name="Ebbole D.J."/>
            <person name="Esquivel-Naranjo E.U."/>
            <person name="Fekete E."/>
            <person name="Flipphi M."/>
            <person name="Glaser F."/>
            <person name="Gomez-Rodriguez E.Y."/>
            <person name="Gruber S."/>
            <person name="Han C."/>
            <person name="Henrissat B."/>
            <person name="Hermosa R."/>
            <person name="Hernandez-Onate M."/>
            <person name="Karaffa L."/>
            <person name="Kosti I."/>
            <person name="Le Crom S."/>
            <person name="Lindquist E."/>
            <person name="Lucas S."/>
            <person name="Luebeck M."/>
            <person name="Luebeck P.S."/>
            <person name="Margeot A."/>
            <person name="Metz B."/>
            <person name="Misra M."/>
            <person name="Nevalainen H."/>
            <person name="Omann M."/>
            <person name="Packer N."/>
            <person name="Perrone G."/>
            <person name="Uresti-Rivera E.E."/>
            <person name="Salamov A."/>
            <person name="Schmoll M."/>
            <person name="Seiboth B."/>
            <person name="Shapiro H."/>
            <person name="Sukno S."/>
            <person name="Tamayo-Ramos J.A."/>
            <person name="Tisch D."/>
            <person name="Wiest A."/>
            <person name="Wilkinson H.H."/>
            <person name="Zhang M."/>
            <person name="Coutinho P.M."/>
            <person name="Kenerley C.M."/>
            <person name="Monte E."/>
            <person name="Baker S.E."/>
            <person name="Grigoriev I.V."/>
        </authorList>
    </citation>
    <scope>NUCLEOTIDE SEQUENCE [LARGE SCALE GENOMIC DNA]</scope>
    <source>
        <strain evidence="3">Gv29-8 / FGSC 10586</strain>
    </source>
</reference>
<dbReference type="EMBL" id="ABDF02000003">
    <property type="protein sequence ID" value="EHK25096.1"/>
    <property type="molecule type" value="Genomic_DNA"/>
</dbReference>
<evidence type="ECO:0000313" key="2">
    <source>
        <dbReference type="EMBL" id="EHK25096.1"/>
    </source>
</evidence>
<dbReference type="Pfam" id="PF12937">
    <property type="entry name" value="F-box-like"/>
    <property type="match status" value="1"/>
</dbReference>
<gene>
    <name evidence="2" type="ORF">TRIVIDRAFT_31775</name>
</gene>
<accession>G9MKC0</accession>
<protein>
    <recommendedName>
        <fullName evidence="1">F-box domain-containing protein</fullName>
    </recommendedName>
</protein>
<name>G9MKC0_HYPVG</name>
<dbReference type="OrthoDB" id="4899066at2759"/>
<dbReference type="Gene3D" id="1.20.1280.50">
    <property type="match status" value="1"/>
</dbReference>
<proteinExistence type="predicted"/>
<dbReference type="Proteomes" id="UP000007115">
    <property type="component" value="Unassembled WGS sequence"/>
</dbReference>
<dbReference type="GeneID" id="25793023"/>
<dbReference type="HOGENOM" id="CLU_058270_0_0_1"/>
<dbReference type="InParanoid" id="G9MKC0"/>
<dbReference type="CDD" id="cd09917">
    <property type="entry name" value="F-box_SF"/>
    <property type="match status" value="1"/>
</dbReference>
<dbReference type="AlphaFoldDB" id="G9MKC0"/>
<evidence type="ECO:0000259" key="1">
    <source>
        <dbReference type="PROSITE" id="PS50181"/>
    </source>
</evidence>
<dbReference type="VEuPathDB" id="FungiDB:TRIVIDRAFT_31775"/>
<comment type="caution">
    <text evidence="2">The sequence shown here is derived from an EMBL/GenBank/DDBJ whole genome shotgun (WGS) entry which is preliminary data.</text>
</comment>
<dbReference type="SUPFAM" id="SSF81383">
    <property type="entry name" value="F-box domain"/>
    <property type="match status" value="1"/>
</dbReference>
<evidence type="ECO:0000313" key="3">
    <source>
        <dbReference type="Proteomes" id="UP000007115"/>
    </source>
</evidence>
<organism evidence="2 3">
    <name type="scientific">Hypocrea virens (strain Gv29-8 / FGSC 10586)</name>
    <name type="common">Gliocladium virens</name>
    <name type="synonym">Trichoderma virens</name>
    <dbReference type="NCBI Taxonomy" id="413071"/>
    <lineage>
        <taxon>Eukaryota</taxon>
        <taxon>Fungi</taxon>
        <taxon>Dikarya</taxon>
        <taxon>Ascomycota</taxon>
        <taxon>Pezizomycotina</taxon>
        <taxon>Sordariomycetes</taxon>
        <taxon>Hypocreomycetidae</taxon>
        <taxon>Hypocreales</taxon>
        <taxon>Hypocreaceae</taxon>
        <taxon>Trichoderma</taxon>
    </lineage>
</organism>
<dbReference type="InterPro" id="IPR001810">
    <property type="entry name" value="F-box_dom"/>
</dbReference>
<dbReference type="eggNOG" id="ENOG502R122">
    <property type="taxonomic scope" value="Eukaryota"/>
</dbReference>
<sequence length="331" mass="38787">MSNFLIRLLWPRSKTRSYILQLPVELLVEIFSFLPPYSQLLIYQTCRPLRAIIHRYFLTGEGILVTPNDRLLYLTHLARSLPDRWVCAKCFKLHQTCSWDTPSFRPKYYPKCGDGKNWDLERHDESQIFFNYQYFLAHRHIELTLKYTRLESQKRIHQKHLKRLLTPYHAPATQRPADIDVAENILSQRSFYPKVVDGRYLLLTVQTYLGIGTTVSRQSIKFIILCPHLCSFTSFRFRNGLKLDLDMILYMGFSAPLKFRSFFPCLACSTDVCIQTSPERVVICTWQDLGPEGTVYDPNWEAIVRNTTSIHHENGSIRGLYGQHEHSGEIY</sequence>
<dbReference type="STRING" id="413071.G9MKC0"/>